<evidence type="ECO:0000313" key="1">
    <source>
        <dbReference type="EMBL" id="KAA2232967.1"/>
    </source>
</evidence>
<dbReference type="Proteomes" id="UP000199620">
    <property type="component" value="Chromosome I"/>
</dbReference>
<reference evidence="2 3" key="1">
    <citation type="submission" date="2016-10" db="EMBL/GenBank/DDBJ databases">
        <authorList>
            <person name="Varghese N."/>
            <person name="Submissions S."/>
        </authorList>
    </citation>
    <scope>NUCLEOTIDE SEQUENCE [LARGE SCALE GENOMIC DNA]</scope>
    <source>
        <strain evidence="2 3">BS2771</strain>
    </source>
</reference>
<dbReference type="OrthoDB" id="7032592at2"/>
<keyword evidence="3" id="KW-1185">Reference proteome</keyword>
<name>A0A5B2V418_9PSED</name>
<protein>
    <submittedName>
        <fullName evidence="1">Uncharacterized protein</fullName>
    </submittedName>
</protein>
<gene>
    <name evidence="1" type="ORF">F1720_05255</name>
    <name evidence="2" type="ORF">SAMN04490181_4047</name>
</gene>
<dbReference type="RefSeq" id="WP_032858602.1">
    <property type="nucleotide sequence ID" value="NZ_BMNU01000003.1"/>
</dbReference>
<organism evidence="1 4">
    <name type="scientific">Pseudomonas brenneri</name>
    <dbReference type="NCBI Taxonomy" id="129817"/>
    <lineage>
        <taxon>Bacteria</taxon>
        <taxon>Pseudomonadati</taxon>
        <taxon>Pseudomonadota</taxon>
        <taxon>Gammaproteobacteria</taxon>
        <taxon>Pseudomonadales</taxon>
        <taxon>Pseudomonadaceae</taxon>
        <taxon>Pseudomonas</taxon>
    </lineage>
</organism>
<accession>A0A5B2V418</accession>
<reference evidence="1 4" key="2">
    <citation type="submission" date="2019-09" db="EMBL/GenBank/DDBJ databases">
        <title>Draft genome sequence of Pseudomonas brenneri CCUG 51514(T).</title>
        <authorList>
            <person name="Tunovic T."/>
            <person name="Pineiro-Iglesias B."/>
            <person name="Unosson C."/>
            <person name="Inganas E."/>
            <person name="Ohlen M."/>
            <person name="Cardew S."/>
            <person name="Jensie-Markopoulos S."/>
            <person name="Salva-Serra F."/>
            <person name="Jaen-Luchoro D."/>
            <person name="Svensson-Stadler L."/>
            <person name="Chun J."/>
            <person name="Moore E."/>
        </authorList>
    </citation>
    <scope>NUCLEOTIDE SEQUENCE [LARGE SCALE GENOMIC DNA]</scope>
    <source>
        <strain evidence="1 4">CCUG 51514</strain>
    </source>
</reference>
<evidence type="ECO:0000313" key="3">
    <source>
        <dbReference type="Proteomes" id="UP000199620"/>
    </source>
</evidence>
<dbReference type="EMBL" id="VUOL01000002">
    <property type="protein sequence ID" value="KAA2232967.1"/>
    <property type="molecule type" value="Genomic_DNA"/>
</dbReference>
<sequence length="129" mass="13386">MSNVCNSTTTVEANISVRIDGQDQGFFPNQFSGSSSGVKLVASSDTTHLEIDYGQSLGQGTHNLTHTQFQIDYLDPAGRTFTHPVAGTIQVKVVGNVHMGTLTGVKVDGTGSGAGAQALLSGTYVIIVS</sequence>
<dbReference type="Proteomes" id="UP000325296">
    <property type="component" value="Unassembled WGS sequence"/>
</dbReference>
<dbReference type="AlphaFoldDB" id="A0A5B2V418"/>
<evidence type="ECO:0000313" key="2">
    <source>
        <dbReference type="EMBL" id="SDV06691.1"/>
    </source>
</evidence>
<evidence type="ECO:0000313" key="4">
    <source>
        <dbReference type="Proteomes" id="UP000325296"/>
    </source>
</evidence>
<dbReference type="EMBL" id="LT629800">
    <property type="protein sequence ID" value="SDV06691.1"/>
    <property type="molecule type" value="Genomic_DNA"/>
</dbReference>
<proteinExistence type="predicted"/>